<protein>
    <submittedName>
        <fullName evidence="1">Uncharacterized protein</fullName>
    </submittedName>
</protein>
<organism evidence="1 2">
    <name type="scientific">Rhododendron molle</name>
    <name type="common">Chinese azalea</name>
    <name type="synonym">Azalea mollis</name>
    <dbReference type="NCBI Taxonomy" id="49168"/>
    <lineage>
        <taxon>Eukaryota</taxon>
        <taxon>Viridiplantae</taxon>
        <taxon>Streptophyta</taxon>
        <taxon>Embryophyta</taxon>
        <taxon>Tracheophyta</taxon>
        <taxon>Spermatophyta</taxon>
        <taxon>Magnoliopsida</taxon>
        <taxon>eudicotyledons</taxon>
        <taxon>Gunneridae</taxon>
        <taxon>Pentapetalae</taxon>
        <taxon>asterids</taxon>
        <taxon>Ericales</taxon>
        <taxon>Ericaceae</taxon>
        <taxon>Ericoideae</taxon>
        <taxon>Rhodoreae</taxon>
        <taxon>Rhododendron</taxon>
    </lineage>
</organism>
<keyword evidence="2" id="KW-1185">Reference proteome</keyword>
<gene>
    <name evidence="1" type="ORF">RHMOL_Rhmol11G0070200</name>
</gene>
<comment type="caution">
    <text evidence="1">The sequence shown here is derived from an EMBL/GenBank/DDBJ whole genome shotgun (WGS) entry which is preliminary data.</text>
</comment>
<reference evidence="1" key="1">
    <citation type="submission" date="2022-02" db="EMBL/GenBank/DDBJ databases">
        <title>Plant Genome Project.</title>
        <authorList>
            <person name="Zhang R.-G."/>
        </authorList>
    </citation>
    <scope>NUCLEOTIDE SEQUENCE</scope>
    <source>
        <strain evidence="1">AT1</strain>
    </source>
</reference>
<accession>A0ACC0LR27</accession>
<proteinExistence type="predicted"/>
<evidence type="ECO:0000313" key="1">
    <source>
        <dbReference type="EMBL" id="KAI8530573.1"/>
    </source>
</evidence>
<evidence type="ECO:0000313" key="2">
    <source>
        <dbReference type="Proteomes" id="UP001062846"/>
    </source>
</evidence>
<dbReference type="Proteomes" id="UP001062846">
    <property type="component" value="Chromosome 11"/>
</dbReference>
<dbReference type="EMBL" id="CM046398">
    <property type="protein sequence ID" value="KAI8530573.1"/>
    <property type="molecule type" value="Genomic_DNA"/>
</dbReference>
<name>A0ACC0LR27_RHOML</name>
<sequence>MFNNVKRSASEVGDLAKTRVAMWMKTKFDIKVYSIEEFKSFLGGIRKLKL</sequence>